<sequence length="113" mass="12142">MAIRTELSVRLKNSPGTLGRVCRLLSDERINVLALSIEVGGTLRLLVDNPLHAAGTLEDQQYVVDRREVLFVQLPNDPGALEKASGMLATAGVNVDYLYGSALDDQPIVAIVA</sequence>
<evidence type="ECO:0000259" key="1">
    <source>
        <dbReference type="PROSITE" id="PS51671"/>
    </source>
</evidence>
<feature type="non-terminal residue" evidence="2">
    <location>
        <position position="113"/>
    </location>
</feature>
<dbReference type="InterPro" id="IPR002912">
    <property type="entry name" value="ACT_dom"/>
</dbReference>
<dbReference type="Gene3D" id="3.30.2130.10">
    <property type="entry name" value="VC0802-like"/>
    <property type="match status" value="1"/>
</dbReference>
<reference evidence="2" key="1">
    <citation type="submission" date="2018-05" db="EMBL/GenBank/DDBJ databases">
        <authorList>
            <person name="Lanie J.A."/>
            <person name="Ng W.-L."/>
            <person name="Kazmierczak K.M."/>
            <person name="Andrzejewski T.M."/>
            <person name="Davidsen T.M."/>
            <person name="Wayne K.J."/>
            <person name="Tettelin H."/>
            <person name="Glass J.I."/>
            <person name="Rusch D."/>
            <person name="Podicherti R."/>
            <person name="Tsui H.-C.T."/>
            <person name="Winkler M.E."/>
        </authorList>
    </citation>
    <scope>NUCLEOTIDE SEQUENCE</scope>
</reference>
<protein>
    <recommendedName>
        <fullName evidence="1">ACT domain-containing protein</fullName>
    </recommendedName>
</protein>
<dbReference type="InterPro" id="IPR045865">
    <property type="entry name" value="ACT-like_dom_sf"/>
</dbReference>
<dbReference type="AlphaFoldDB" id="A0A382NT99"/>
<name>A0A382NT99_9ZZZZ</name>
<dbReference type="Pfam" id="PF19571">
    <property type="entry name" value="ACT_8"/>
    <property type="match status" value="1"/>
</dbReference>
<feature type="domain" description="ACT" evidence="1">
    <location>
        <begin position="6"/>
        <end position="74"/>
    </location>
</feature>
<dbReference type="PROSITE" id="PS51671">
    <property type="entry name" value="ACT"/>
    <property type="match status" value="1"/>
</dbReference>
<dbReference type="InterPro" id="IPR045739">
    <property type="entry name" value="ACT_dom_pair"/>
</dbReference>
<gene>
    <name evidence="2" type="ORF">METZ01_LOCUS316582</name>
</gene>
<accession>A0A382NT99</accession>
<dbReference type="PANTHER" id="PTHR40099">
    <property type="entry name" value="ACETOLACTATE SYNTHASE, SMALL SUBUNIT"/>
    <property type="match status" value="1"/>
</dbReference>
<organism evidence="2">
    <name type="scientific">marine metagenome</name>
    <dbReference type="NCBI Taxonomy" id="408172"/>
    <lineage>
        <taxon>unclassified sequences</taxon>
        <taxon>metagenomes</taxon>
        <taxon>ecological metagenomes</taxon>
    </lineage>
</organism>
<evidence type="ECO:0000313" key="2">
    <source>
        <dbReference type="EMBL" id="SVC63728.1"/>
    </source>
</evidence>
<dbReference type="PANTHER" id="PTHR40099:SF1">
    <property type="entry name" value="ACETOLACTATE SYNTHASE, SMALL SUBUNIT"/>
    <property type="match status" value="1"/>
</dbReference>
<proteinExistence type="predicted"/>
<dbReference type="SUPFAM" id="SSF55021">
    <property type="entry name" value="ACT-like"/>
    <property type="match status" value="2"/>
</dbReference>
<dbReference type="EMBL" id="UINC01102255">
    <property type="protein sequence ID" value="SVC63728.1"/>
    <property type="molecule type" value="Genomic_DNA"/>
</dbReference>